<dbReference type="EMBL" id="BAAAQT010000006">
    <property type="protein sequence ID" value="GAA2175119.1"/>
    <property type="molecule type" value="Genomic_DNA"/>
</dbReference>
<accession>A0ABP5MLR2</accession>
<dbReference type="NCBIfam" id="TIGR01167">
    <property type="entry name" value="LPXTG_anchor"/>
    <property type="match status" value="1"/>
</dbReference>
<evidence type="ECO:0000256" key="9">
    <source>
        <dbReference type="SAM" id="SignalP"/>
    </source>
</evidence>
<feature type="domain" description="P/Homo B" evidence="11">
    <location>
        <begin position="20"/>
        <end position="186"/>
    </location>
</feature>
<proteinExistence type="predicted"/>
<comment type="caution">
    <text evidence="12">The sequence shown here is derived from an EMBL/GenBank/DDBJ whole genome shotgun (WGS) entry which is preliminary data.</text>
</comment>
<feature type="chain" id="PRO_5047161313" description="Gram-positive cocci surface proteins LPxTG domain-containing protein" evidence="9">
    <location>
        <begin position="29"/>
        <end position="511"/>
    </location>
</feature>
<evidence type="ECO:0000256" key="7">
    <source>
        <dbReference type="SAM" id="MobiDB-lite"/>
    </source>
</evidence>
<keyword evidence="4 9" id="KW-0732">Signal</keyword>
<evidence type="ECO:0000256" key="8">
    <source>
        <dbReference type="SAM" id="Phobius"/>
    </source>
</evidence>
<evidence type="ECO:0000313" key="12">
    <source>
        <dbReference type="EMBL" id="GAA2175119.1"/>
    </source>
</evidence>
<evidence type="ECO:0000256" key="3">
    <source>
        <dbReference type="ARBA" id="ARBA00022670"/>
    </source>
</evidence>
<keyword evidence="5" id="KW-0378">Hydrolase</keyword>
<feature type="compositionally biased region" description="Low complexity" evidence="7">
    <location>
        <begin position="462"/>
        <end position="471"/>
    </location>
</feature>
<dbReference type="SUPFAM" id="SSF49313">
    <property type="entry name" value="Cadherin-like"/>
    <property type="match status" value="2"/>
</dbReference>
<dbReference type="PROSITE" id="PS50847">
    <property type="entry name" value="GRAM_POS_ANCHORING"/>
    <property type="match status" value="1"/>
</dbReference>
<evidence type="ECO:0000256" key="2">
    <source>
        <dbReference type="ARBA" id="ARBA00022525"/>
    </source>
</evidence>
<dbReference type="InterPro" id="IPR013783">
    <property type="entry name" value="Ig-like_fold"/>
</dbReference>
<dbReference type="InterPro" id="IPR002884">
    <property type="entry name" value="P_dom"/>
</dbReference>
<evidence type="ECO:0008006" key="14">
    <source>
        <dbReference type="Google" id="ProtNLM"/>
    </source>
</evidence>
<protein>
    <recommendedName>
        <fullName evidence="14">Gram-positive cocci surface proteins LPxTG domain-containing protein</fullName>
    </recommendedName>
</protein>
<feature type="transmembrane region" description="Helical" evidence="8">
    <location>
        <begin position="482"/>
        <end position="504"/>
    </location>
</feature>
<evidence type="ECO:0000259" key="10">
    <source>
        <dbReference type="PROSITE" id="PS50847"/>
    </source>
</evidence>
<keyword evidence="8" id="KW-1133">Transmembrane helix</keyword>
<evidence type="ECO:0000313" key="13">
    <source>
        <dbReference type="Proteomes" id="UP001501599"/>
    </source>
</evidence>
<keyword evidence="6" id="KW-0572">Peptidoglycan-anchor</keyword>
<keyword evidence="2" id="KW-0964">Secreted</keyword>
<dbReference type="InterPro" id="IPR015919">
    <property type="entry name" value="Cadherin-like_sf"/>
</dbReference>
<evidence type="ECO:0000256" key="1">
    <source>
        <dbReference type="ARBA" id="ARBA00022512"/>
    </source>
</evidence>
<dbReference type="SUPFAM" id="SSF49785">
    <property type="entry name" value="Galactose-binding domain-like"/>
    <property type="match status" value="1"/>
</dbReference>
<feature type="compositionally biased region" description="Pro residues" evidence="7">
    <location>
        <begin position="443"/>
        <end position="461"/>
    </location>
</feature>
<dbReference type="Gene3D" id="2.60.120.260">
    <property type="entry name" value="Galactose-binding domain-like"/>
    <property type="match status" value="1"/>
</dbReference>
<keyword evidence="13" id="KW-1185">Reference proteome</keyword>
<dbReference type="InterPro" id="IPR008979">
    <property type="entry name" value="Galactose-bd-like_sf"/>
</dbReference>
<evidence type="ECO:0000259" key="11">
    <source>
        <dbReference type="PROSITE" id="PS51829"/>
    </source>
</evidence>
<dbReference type="Pfam" id="PF05345">
    <property type="entry name" value="He_PIG"/>
    <property type="match status" value="2"/>
</dbReference>
<dbReference type="PROSITE" id="PS51829">
    <property type="entry name" value="P_HOMO_B"/>
    <property type="match status" value="1"/>
</dbReference>
<keyword evidence="3" id="KW-0645">Protease</keyword>
<keyword evidence="1" id="KW-0134">Cell wall</keyword>
<dbReference type="Proteomes" id="UP001501599">
    <property type="component" value="Unassembled WGS sequence"/>
</dbReference>
<sequence>MRRRLLAPAALAAAIALLAVSAPTVANAATLTGSNTTPASVDSGQATRAISIAGAGTVDDVTIAIRFQKTDGTCAVPGPGSAFPEEIRLALTSPEGTTIDLVTPFVTYTGAQTRPPVTVTFDDDAADPVGGAGPVDGVFRPAQPLSTFDGEPAAGAWTVVVEDLFTSDPLCFISAELTVVTGAPVLADATLPAGVVGTAYAATITASEGDAPIVYSAVDPAAVPAGLTVNADGTITGTPSAAGDFAFDVVATSAGEASEAATLTVRIDAPAGLSGPATAAAQIAVPFSYVPTFEPGSPAAVVTATGLPQGLVVDPTTGAITGTPTGELGDVVVVLTADNGVDPAARLEVVVTVAAGPAASIALTPTTSTVSSGSSVAFEVTGIDAEGNAADTSGAVLTTDDASDVVDGRVVAFTAVGTRVVTATDPGGAIATATVEVAAAPVPSAPAPSAPAPSDPAPSAPAPSASAPAAPGSGLPQTGADLASAGLVALAAMLMLGAGSIVLVRRRTQQR</sequence>
<feature type="region of interest" description="Disordered" evidence="7">
    <location>
        <begin position="442"/>
        <end position="475"/>
    </location>
</feature>
<reference evidence="13" key="1">
    <citation type="journal article" date="2019" name="Int. J. Syst. Evol. Microbiol.">
        <title>The Global Catalogue of Microorganisms (GCM) 10K type strain sequencing project: providing services to taxonomists for standard genome sequencing and annotation.</title>
        <authorList>
            <consortium name="The Broad Institute Genomics Platform"/>
            <consortium name="The Broad Institute Genome Sequencing Center for Infectious Disease"/>
            <person name="Wu L."/>
            <person name="Ma J."/>
        </authorList>
    </citation>
    <scope>NUCLEOTIDE SEQUENCE [LARGE SCALE GENOMIC DNA]</scope>
    <source>
        <strain evidence="13">JCM 16026</strain>
    </source>
</reference>
<dbReference type="Pfam" id="PF00746">
    <property type="entry name" value="Gram_pos_anchor"/>
    <property type="match status" value="1"/>
</dbReference>
<dbReference type="RefSeq" id="WP_344343860.1">
    <property type="nucleotide sequence ID" value="NZ_BAAAQT010000006.1"/>
</dbReference>
<organism evidence="12 13">
    <name type="scientific">Agrococcus versicolor</name>
    <dbReference type="NCBI Taxonomy" id="501482"/>
    <lineage>
        <taxon>Bacteria</taxon>
        <taxon>Bacillati</taxon>
        <taxon>Actinomycetota</taxon>
        <taxon>Actinomycetes</taxon>
        <taxon>Micrococcales</taxon>
        <taxon>Microbacteriaceae</taxon>
        <taxon>Agrococcus</taxon>
    </lineage>
</organism>
<evidence type="ECO:0000256" key="4">
    <source>
        <dbReference type="ARBA" id="ARBA00022729"/>
    </source>
</evidence>
<keyword evidence="8" id="KW-0812">Transmembrane</keyword>
<evidence type="ECO:0000256" key="5">
    <source>
        <dbReference type="ARBA" id="ARBA00022801"/>
    </source>
</evidence>
<dbReference type="Gene3D" id="2.60.40.10">
    <property type="entry name" value="Immunoglobulins"/>
    <property type="match status" value="2"/>
</dbReference>
<feature type="domain" description="Gram-positive cocci surface proteins LPxTG" evidence="10">
    <location>
        <begin position="475"/>
        <end position="511"/>
    </location>
</feature>
<name>A0ABP5MLR2_9MICO</name>
<keyword evidence="8" id="KW-0472">Membrane</keyword>
<evidence type="ECO:0000256" key="6">
    <source>
        <dbReference type="ARBA" id="ARBA00023088"/>
    </source>
</evidence>
<gene>
    <name evidence="12" type="ORF">GCM10009846_23720</name>
</gene>
<dbReference type="InterPro" id="IPR019931">
    <property type="entry name" value="LPXTG_anchor"/>
</dbReference>
<feature type="signal peptide" evidence="9">
    <location>
        <begin position="1"/>
        <end position="28"/>
    </location>
</feature>